<evidence type="ECO:0000313" key="1">
    <source>
        <dbReference type="EMBL" id="RZF41517.1"/>
    </source>
</evidence>
<sequence>MKTDSDVLRRGKDWTATGHQRMQDLDKGLTTVRHVLWHPSFHFISRAPSFALISALFVYQLASRGRGLSIRRNCRKAQVHSRNKTESRVQLLAVWTYGAWMATGQYSTDTVWPLFIHLVENNGLLL</sequence>
<accession>A0A482X6W8</accession>
<dbReference type="InParanoid" id="A0A482X6W8"/>
<reference evidence="1 2" key="1">
    <citation type="journal article" date="2017" name="Gigascience">
        <title>Genome sequence of the small brown planthopper, Laodelphax striatellus.</title>
        <authorList>
            <person name="Zhu J."/>
            <person name="Jiang F."/>
            <person name="Wang X."/>
            <person name="Yang P."/>
            <person name="Bao Y."/>
            <person name="Zhao W."/>
            <person name="Wang W."/>
            <person name="Lu H."/>
            <person name="Wang Q."/>
            <person name="Cui N."/>
            <person name="Li J."/>
            <person name="Chen X."/>
            <person name="Luo L."/>
            <person name="Yu J."/>
            <person name="Kang L."/>
            <person name="Cui F."/>
        </authorList>
    </citation>
    <scope>NUCLEOTIDE SEQUENCE [LARGE SCALE GENOMIC DNA]</scope>
    <source>
        <strain evidence="1">Lst14</strain>
    </source>
</reference>
<evidence type="ECO:0000313" key="2">
    <source>
        <dbReference type="Proteomes" id="UP000291343"/>
    </source>
</evidence>
<dbReference type="Proteomes" id="UP000291343">
    <property type="component" value="Unassembled WGS sequence"/>
</dbReference>
<proteinExistence type="predicted"/>
<gene>
    <name evidence="1" type="ORF">LSTR_LSTR000231</name>
</gene>
<dbReference type="EMBL" id="QKKF02016774">
    <property type="protein sequence ID" value="RZF41517.1"/>
    <property type="molecule type" value="Genomic_DNA"/>
</dbReference>
<comment type="caution">
    <text evidence="1">The sequence shown here is derived from an EMBL/GenBank/DDBJ whole genome shotgun (WGS) entry which is preliminary data.</text>
</comment>
<dbReference type="AlphaFoldDB" id="A0A482X6W8"/>
<organism evidence="1 2">
    <name type="scientific">Laodelphax striatellus</name>
    <name type="common">Small brown planthopper</name>
    <name type="synonym">Delphax striatella</name>
    <dbReference type="NCBI Taxonomy" id="195883"/>
    <lineage>
        <taxon>Eukaryota</taxon>
        <taxon>Metazoa</taxon>
        <taxon>Ecdysozoa</taxon>
        <taxon>Arthropoda</taxon>
        <taxon>Hexapoda</taxon>
        <taxon>Insecta</taxon>
        <taxon>Pterygota</taxon>
        <taxon>Neoptera</taxon>
        <taxon>Paraneoptera</taxon>
        <taxon>Hemiptera</taxon>
        <taxon>Auchenorrhyncha</taxon>
        <taxon>Fulgoroidea</taxon>
        <taxon>Delphacidae</taxon>
        <taxon>Criomorphinae</taxon>
        <taxon>Laodelphax</taxon>
    </lineage>
</organism>
<protein>
    <submittedName>
        <fullName evidence="1">Uncharacterized protein</fullName>
    </submittedName>
</protein>
<keyword evidence="2" id="KW-1185">Reference proteome</keyword>
<name>A0A482X6W8_LAOST</name>